<dbReference type="EMBL" id="VSSQ01002055">
    <property type="protein sequence ID" value="MPM13018.1"/>
    <property type="molecule type" value="Genomic_DNA"/>
</dbReference>
<dbReference type="AlphaFoldDB" id="A0A644XB83"/>
<gene>
    <name evidence="1" type="ORF">SDC9_59373</name>
</gene>
<reference evidence="1" key="1">
    <citation type="submission" date="2019-08" db="EMBL/GenBank/DDBJ databases">
        <authorList>
            <person name="Kucharzyk K."/>
            <person name="Murdoch R.W."/>
            <person name="Higgins S."/>
            <person name="Loffler F."/>
        </authorList>
    </citation>
    <scope>NUCLEOTIDE SEQUENCE</scope>
</reference>
<accession>A0A644XB83</accession>
<comment type="caution">
    <text evidence="1">The sequence shown here is derived from an EMBL/GenBank/DDBJ whole genome shotgun (WGS) entry which is preliminary data.</text>
</comment>
<organism evidence="1">
    <name type="scientific">bioreactor metagenome</name>
    <dbReference type="NCBI Taxonomy" id="1076179"/>
    <lineage>
        <taxon>unclassified sequences</taxon>
        <taxon>metagenomes</taxon>
        <taxon>ecological metagenomes</taxon>
    </lineage>
</organism>
<proteinExistence type="predicted"/>
<protein>
    <submittedName>
        <fullName evidence="1">Uncharacterized protein</fullName>
    </submittedName>
</protein>
<name>A0A644XB83_9ZZZZ</name>
<evidence type="ECO:0000313" key="1">
    <source>
        <dbReference type="EMBL" id="MPM13018.1"/>
    </source>
</evidence>
<sequence length="281" mass="31368">MKTLMTFSLVALCLTLFAQDIPVATAEQFKRFKESTTYLVKYDDPFSSFDTYMAEDIAKVWKITPYKIISPAEFETLSKDKKNSFIFLSEIYKEEGDKTATWNLLNITLGSNSGSANMNSMPDLGSAPLSYVSEEEDNEDEFLYKLAGVLRFFQYYINYNIENPGSDIKAVVKANKQKLAGKELWLIQSDMADDVNSAEKISKYYSGTVKFVTPEEIRSAIHSGNENVVFLHQVAPGKSGGKWSLKFLISAADGCPLYYDVTTVSGGKDGKFSSADFKAIN</sequence>